<dbReference type="PANTHER" id="PTHR32005">
    <property type="entry name" value="TRANSMEMBRANE PROTEIN 178B-RELATED"/>
    <property type="match status" value="1"/>
</dbReference>
<feature type="transmembrane region" description="Helical" evidence="7">
    <location>
        <begin position="6"/>
        <end position="32"/>
    </location>
</feature>
<protein>
    <submittedName>
        <fullName evidence="8">Transmembrane protein 178B</fullName>
    </submittedName>
</protein>
<evidence type="ECO:0000256" key="2">
    <source>
        <dbReference type="ARBA" id="ARBA00008199"/>
    </source>
</evidence>
<evidence type="ECO:0000256" key="4">
    <source>
        <dbReference type="ARBA" id="ARBA00022729"/>
    </source>
</evidence>
<dbReference type="AlphaFoldDB" id="A0A8C3CGC1"/>
<keyword evidence="9" id="KW-1185">Reference proteome</keyword>
<dbReference type="InterPro" id="IPR004031">
    <property type="entry name" value="PMP22/EMP/MP20/Claudin"/>
</dbReference>
<comment type="similarity">
    <text evidence="2">Belongs to the TMEM178 family.</text>
</comment>
<feature type="transmembrane region" description="Helical" evidence="7">
    <location>
        <begin position="172"/>
        <end position="192"/>
    </location>
</feature>
<dbReference type="InterPro" id="IPR039625">
    <property type="entry name" value="T178A/B"/>
</dbReference>
<accession>A0A8C3CGC1</accession>
<dbReference type="Gene3D" id="1.20.140.150">
    <property type="match status" value="1"/>
</dbReference>
<evidence type="ECO:0000256" key="6">
    <source>
        <dbReference type="ARBA" id="ARBA00023136"/>
    </source>
</evidence>
<evidence type="ECO:0000256" key="1">
    <source>
        <dbReference type="ARBA" id="ARBA00004141"/>
    </source>
</evidence>
<keyword evidence="4" id="KW-0732">Signal</keyword>
<reference evidence="8" key="3">
    <citation type="submission" date="2025-09" db="UniProtKB">
        <authorList>
            <consortium name="Ensembl"/>
        </authorList>
    </citation>
    <scope>IDENTIFICATION</scope>
</reference>
<dbReference type="PANTHER" id="PTHR32005:SF1">
    <property type="entry name" value="TRANSMEMBRANE PROTEIN 178B"/>
    <property type="match status" value="1"/>
</dbReference>
<keyword evidence="3 7" id="KW-0812">Transmembrane</keyword>
<name>A0A8C3CGC1_CAIMO</name>
<evidence type="ECO:0000256" key="5">
    <source>
        <dbReference type="ARBA" id="ARBA00022989"/>
    </source>
</evidence>
<dbReference type="Proteomes" id="UP000694556">
    <property type="component" value="Chromosome 1"/>
</dbReference>
<evidence type="ECO:0000313" key="8">
    <source>
        <dbReference type="Ensembl" id="ENSCMMP00000020920.1"/>
    </source>
</evidence>
<keyword evidence="6 7" id="KW-0472">Membrane</keyword>
<evidence type="ECO:0000256" key="3">
    <source>
        <dbReference type="ARBA" id="ARBA00022692"/>
    </source>
</evidence>
<evidence type="ECO:0000313" key="9">
    <source>
        <dbReference type="Proteomes" id="UP000694556"/>
    </source>
</evidence>
<organism evidence="8 9">
    <name type="scientific">Cairina moschata</name>
    <name type="common">Muscovy duck</name>
    <dbReference type="NCBI Taxonomy" id="8855"/>
    <lineage>
        <taxon>Eukaryota</taxon>
        <taxon>Metazoa</taxon>
        <taxon>Chordata</taxon>
        <taxon>Craniata</taxon>
        <taxon>Vertebrata</taxon>
        <taxon>Euteleostomi</taxon>
        <taxon>Archelosauria</taxon>
        <taxon>Archosauria</taxon>
        <taxon>Dinosauria</taxon>
        <taxon>Saurischia</taxon>
        <taxon>Theropoda</taxon>
        <taxon>Coelurosauria</taxon>
        <taxon>Aves</taxon>
        <taxon>Neognathae</taxon>
        <taxon>Galloanserae</taxon>
        <taxon>Anseriformes</taxon>
        <taxon>Anatidae</taxon>
        <taxon>Anatinae</taxon>
        <taxon>Cairina</taxon>
    </lineage>
</organism>
<reference evidence="8" key="1">
    <citation type="submission" date="2018-09" db="EMBL/GenBank/DDBJ databases">
        <title>Common duck and Muscovy duck high density SNP chip.</title>
        <authorList>
            <person name="Vignal A."/>
            <person name="Thebault N."/>
            <person name="Warren W.C."/>
        </authorList>
    </citation>
    <scope>NUCLEOTIDE SEQUENCE [LARGE SCALE GENOMIC DNA]</scope>
</reference>
<proteinExistence type="inferred from homology"/>
<reference evidence="8" key="2">
    <citation type="submission" date="2025-08" db="UniProtKB">
        <authorList>
            <consortium name="Ensembl"/>
        </authorList>
    </citation>
    <scope>IDENTIFICATION</scope>
</reference>
<dbReference type="Ensembl" id="ENSCMMT00000022932.1">
    <property type="protein sequence ID" value="ENSCMMP00000020920.1"/>
    <property type="gene ID" value="ENSCMMG00000013200.1"/>
</dbReference>
<comment type="subcellular location">
    <subcellularLocation>
        <location evidence="1">Membrane</location>
        <topology evidence="1">Multi-pass membrane protein</topology>
    </subcellularLocation>
</comment>
<keyword evidence="5 7" id="KW-1133">Transmembrane helix</keyword>
<dbReference type="Pfam" id="PF13903">
    <property type="entry name" value="Claudin_2"/>
    <property type="match status" value="1"/>
</dbReference>
<sequence>MAAGRLLLYAGLSLALCALGMLAVAICSDHWYETDARKHRERCKSITTKRNDPGFIYNSNNNLPLRASRSRLDRWEGKLLLARNRRQIFAMSAVDECNRQYNSTNMGLWRKCHRQGFDQELEELIAKGAIERCTYIKYHYSSATIPKNLTYNITKTIRQDEWHALHLRRMTAGFMGMAVAIILFGWIIGVLGCCWDRGLMQYVAGLLFLMGGAEDQASDDLNMDGSESLCGFAVLSATSGAAACQEESNSFPVPGQTIQDTTKCEMSPRDVGSLSQSSALSCLWHPLGPACAGTGVWVTHMGWALQPFLVLAVPFGGCRVT</sequence>
<dbReference type="GO" id="GO:0016020">
    <property type="term" value="C:membrane"/>
    <property type="evidence" value="ECO:0007669"/>
    <property type="project" value="UniProtKB-SubCell"/>
</dbReference>
<evidence type="ECO:0000256" key="7">
    <source>
        <dbReference type="SAM" id="Phobius"/>
    </source>
</evidence>